<reference evidence="2 3" key="1">
    <citation type="submission" date="2016-07" db="EMBL/GenBank/DDBJ databases">
        <title>Pervasive Adenine N6-methylation of Active Genes in Fungi.</title>
        <authorList>
            <consortium name="DOE Joint Genome Institute"/>
            <person name="Mondo S.J."/>
            <person name="Dannebaum R.O."/>
            <person name="Kuo R.C."/>
            <person name="Labutti K."/>
            <person name="Haridas S."/>
            <person name="Kuo A."/>
            <person name="Salamov A."/>
            <person name="Ahrendt S.R."/>
            <person name="Lipzen A."/>
            <person name="Sullivan W."/>
            <person name="Andreopoulos W.B."/>
            <person name="Clum A."/>
            <person name="Lindquist E."/>
            <person name="Daum C."/>
            <person name="Ramamoorthy G.K."/>
            <person name="Gryganskyi A."/>
            <person name="Culley D."/>
            <person name="Magnuson J.K."/>
            <person name="James T.Y."/>
            <person name="O'Malley M.A."/>
            <person name="Stajich J.E."/>
            <person name="Spatafora J.W."/>
            <person name="Visel A."/>
            <person name="Grigoriev I.V."/>
        </authorList>
    </citation>
    <scope>NUCLEOTIDE SEQUENCE [LARGE SCALE GENOMIC DNA]</scope>
    <source>
        <strain evidence="2 3">CBS 115471</strain>
    </source>
</reference>
<comment type="caution">
    <text evidence="2">The sequence shown here is derived from an EMBL/GenBank/DDBJ whole genome shotgun (WGS) entry which is preliminary data.</text>
</comment>
<protein>
    <submittedName>
        <fullName evidence="2">Uncharacterized protein</fullName>
    </submittedName>
</protein>
<organism evidence="2 3">
    <name type="scientific">Clohesyomyces aquaticus</name>
    <dbReference type="NCBI Taxonomy" id="1231657"/>
    <lineage>
        <taxon>Eukaryota</taxon>
        <taxon>Fungi</taxon>
        <taxon>Dikarya</taxon>
        <taxon>Ascomycota</taxon>
        <taxon>Pezizomycotina</taxon>
        <taxon>Dothideomycetes</taxon>
        <taxon>Pleosporomycetidae</taxon>
        <taxon>Pleosporales</taxon>
        <taxon>Lindgomycetaceae</taxon>
        <taxon>Clohesyomyces</taxon>
    </lineage>
</organism>
<gene>
    <name evidence="2" type="ORF">BCR34DRAFT_604359</name>
</gene>
<feature type="compositionally biased region" description="Polar residues" evidence="1">
    <location>
        <begin position="128"/>
        <end position="149"/>
    </location>
</feature>
<feature type="compositionally biased region" description="Basic and acidic residues" evidence="1">
    <location>
        <begin position="9"/>
        <end position="23"/>
    </location>
</feature>
<evidence type="ECO:0000313" key="2">
    <source>
        <dbReference type="EMBL" id="ORY05900.1"/>
    </source>
</evidence>
<keyword evidence="3" id="KW-1185">Reference proteome</keyword>
<dbReference type="AlphaFoldDB" id="A0A1Y1Z6M7"/>
<dbReference type="EMBL" id="MCFA01000121">
    <property type="protein sequence ID" value="ORY05900.1"/>
    <property type="molecule type" value="Genomic_DNA"/>
</dbReference>
<proteinExistence type="predicted"/>
<dbReference type="Proteomes" id="UP000193144">
    <property type="component" value="Unassembled WGS sequence"/>
</dbReference>
<evidence type="ECO:0000256" key="1">
    <source>
        <dbReference type="SAM" id="MobiDB-lite"/>
    </source>
</evidence>
<feature type="region of interest" description="Disordered" evidence="1">
    <location>
        <begin position="1"/>
        <end position="33"/>
    </location>
</feature>
<evidence type="ECO:0000313" key="3">
    <source>
        <dbReference type="Proteomes" id="UP000193144"/>
    </source>
</evidence>
<name>A0A1Y1Z6M7_9PLEO</name>
<accession>A0A1Y1Z6M7</accession>
<feature type="region of interest" description="Disordered" evidence="1">
    <location>
        <begin position="110"/>
        <end position="149"/>
    </location>
</feature>
<sequence length="149" mass="16695">MDPTVYMNGREDETRLGKEEKSDQGLGQEASYDEQRHLGGNYWKRSPKRAKWTWLDQQMSRWTAVGRTGSPWVLRGGTISFIFKVLSTPPTVGAVIHQRQWRIAVTVVPHPSGEDAEDPKGHAPADAGQQQRRNAPKVQSSLTRSTALT</sequence>